<dbReference type="EMBL" id="JAOTPV010000007">
    <property type="protein sequence ID" value="KAJ4480057.1"/>
    <property type="molecule type" value="Genomic_DNA"/>
</dbReference>
<gene>
    <name evidence="1" type="ORF">J3R30DRAFT_3467957</name>
</gene>
<accession>A0A9W9DPZ1</accession>
<dbReference type="AlphaFoldDB" id="A0A9W9DPZ1"/>
<keyword evidence="2" id="KW-1185">Reference proteome</keyword>
<evidence type="ECO:0000313" key="2">
    <source>
        <dbReference type="Proteomes" id="UP001150266"/>
    </source>
</evidence>
<name>A0A9W9DPZ1_9AGAR</name>
<reference evidence="1" key="1">
    <citation type="submission" date="2022-08" db="EMBL/GenBank/DDBJ databases">
        <title>A Global Phylogenomic Analysis of the Shiitake Genus Lentinula.</title>
        <authorList>
            <consortium name="DOE Joint Genome Institute"/>
            <person name="Sierra-Patev S."/>
            <person name="Min B."/>
            <person name="Naranjo-Ortiz M."/>
            <person name="Looney B."/>
            <person name="Konkel Z."/>
            <person name="Slot J.C."/>
            <person name="Sakamoto Y."/>
            <person name="Steenwyk J.L."/>
            <person name="Rokas A."/>
            <person name="Carro J."/>
            <person name="Camarero S."/>
            <person name="Ferreira P."/>
            <person name="Molpeceres G."/>
            <person name="Ruiz-Duenas F.J."/>
            <person name="Serrano A."/>
            <person name="Henrissat B."/>
            <person name="Drula E."/>
            <person name="Hughes K.W."/>
            <person name="Mata J.L."/>
            <person name="Ishikawa N.K."/>
            <person name="Vargas-Isla R."/>
            <person name="Ushijima S."/>
            <person name="Smith C.A."/>
            <person name="Ahrendt S."/>
            <person name="Andreopoulos W."/>
            <person name="He G."/>
            <person name="Labutti K."/>
            <person name="Lipzen A."/>
            <person name="Ng V."/>
            <person name="Riley R."/>
            <person name="Sandor L."/>
            <person name="Barry K."/>
            <person name="Martinez A.T."/>
            <person name="Xiao Y."/>
            <person name="Gibbons J.G."/>
            <person name="Terashima K."/>
            <person name="Grigoriev I.V."/>
            <person name="Hibbett D.S."/>
        </authorList>
    </citation>
    <scope>NUCLEOTIDE SEQUENCE</scope>
    <source>
        <strain evidence="1">JLM2183</strain>
    </source>
</reference>
<evidence type="ECO:0000313" key="1">
    <source>
        <dbReference type="EMBL" id="KAJ4480057.1"/>
    </source>
</evidence>
<dbReference type="Proteomes" id="UP001150266">
    <property type="component" value="Unassembled WGS sequence"/>
</dbReference>
<sequence length="153" mass="17421">MLCALYCRSLKLDQPPSLDYRQLLVRSKIRSNNHTRSVDNKWSNDCYLLTQPSHLGFMISNDSRSALICCILTSILALRSRYLELPLTSVFSVVMEGSAGRKFRTIVFGKMPFIFCRTIVFPELENLLADEIRCSLTRCTNGFSLCDAEIGRI</sequence>
<proteinExistence type="predicted"/>
<protein>
    <submittedName>
        <fullName evidence="1">Uncharacterized protein</fullName>
    </submittedName>
</protein>
<comment type="caution">
    <text evidence="1">The sequence shown here is derived from an EMBL/GenBank/DDBJ whole genome shotgun (WGS) entry which is preliminary data.</text>
</comment>
<organism evidence="1 2">
    <name type="scientific">Lentinula aciculospora</name>
    <dbReference type="NCBI Taxonomy" id="153920"/>
    <lineage>
        <taxon>Eukaryota</taxon>
        <taxon>Fungi</taxon>
        <taxon>Dikarya</taxon>
        <taxon>Basidiomycota</taxon>
        <taxon>Agaricomycotina</taxon>
        <taxon>Agaricomycetes</taxon>
        <taxon>Agaricomycetidae</taxon>
        <taxon>Agaricales</taxon>
        <taxon>Marasmiineae</taxon>
        <taxon>Omphalotaceae</taxon>
        <taxon>Lentinula</taxon>
    </lineage>
</organism>